<evidence type="ECO:0000256" key="1">
    <source>
        <dbReference type="SAM" id="Phobius"/>
    </source>
</evidence>
<dbReference type="Proteomes" id="UP000462212">
    <property type="component" value="Unassembled WGS sequence"/>
</dbReference>
<feature type="domain" description="Acyltransferase 3" evidence="2">
    <location>
        <begin position="134"/>
        <end position="544"/>
    </location>
</feature>
<name>A0A8H8S2G5_9HELO</name>
<comment type="caution">
    <text evidence="3">The sequence shown here is derived from an EMBL/GenBank/DDBJ whole genome shotgun (WGS) entry which is preliminary data.</text>
</comment>
<dbReference type="AlphaFoldDB" id="A0A8H8S2G5"/>
<sequence length="590" mass="67182">PYPALLTHHRLHVQETSPFIFRTRRPTPPKLLGMASRDVGIEERVPFLAPESSTTQESMTIEEKTLGPAPKTDTFLLILGILNYHWNNILQYRPRWTIKSPRHVLILALKLGSWLVPSFLQPGSPSSDELHETAYLDGLRGYASYAVFFSHVISAYCNEGWHPYGEGNNNHFVQTDHWFQRPIFRMVYNGQAAITIFFVLSGYVLSYKPYKLIHAREFEKLQGALTSTIFRRWSRLFLPVAALWVINIFLVEFNAFQWFAVYRIDNPGMPPGMIEEYLERGDSFWGTVYNAYTDYFEFARATLWKWSGIGMLPKVDGHTWTLHVEFRSSCVLFLCLHGTSRMQPNLRLAVFMLSSATALFWGEWAIGTFLAGSALADLDLRMRRRTGQSRSSPNELSDGLSLGSLRSDGRSTNITALKERAMSFVEAQGDQLFWAVVFVWALLFLSYPTVGADKVAFYSLLSYWSPSAAWDLFFWLAVGGILLVFVAGRLRILQRGLESPFSQYIGKTSFALYLVHGTVIKTLGHYVVINSWLHITGYSGWGYAMGIVGPFLLFIAPVTIVATDWFWRGVDIPTVRFGKWLEGICLDKTL</sequence>
<feature type="non-terminal residue" evidence="3">
    <location>
        <position position="1"/>
    </location>
</feature>
<dbReference type="OrthoDB" id="5819582at2759"/>
<feature type="non-terminal residue" evidence="3">
    <location>
        <position position="590"/>
    </location>
</feature>
<keyword evidence="1" id="KW-0812">Transmembrane</keyword>
<proteinExistence type="predicted"/>
<dbReference type="PANTHER" id="PTHR23028:SF134">
    <property type="entry name" value="PUTATIVE (AFU_ORTHOLOGUE AFUA_4G08520)-RELATED"/>
    <property type="match status" value="1"/>
</dbReference>
<keyword evidence="1" id="KW-0472">Membrane</keyword>
<organism evidence="3 4">
    <name type="scientific">Lachnellula subtilissima</name>
    <dbReference type="NCBI Taxonomy" id="602034"/>
    <lineage>
        <taxon>Eukaryota</taxon>
        <taxon>Fungi</taxon>
        <taxon>Dikarya</taxon>
        <taxon>Ascomycota</taxon>
        <taxon>Pezizomycotina</taxon>
        <taxon>Leotiomycetes</taxon>
        <taxon>Helotiales</taxon>
        <taxon>Lachnaceae</taxon>
        <taxon>Lachnellula</taxon>
    </lineage>
</organism>
<feature type="transmembrane region" description="Helical" evidence="1">
    <location>
        <begin position="348"/>
        <end position="376"/>
    </location>
</feature>
<keyword evidence="1" id="KW-1133">Transmembrane helix</keyword>
<feature type="transmembrane region" description="Helical" evidence="1">
    <location>
        <begin position="472"/>
        <end position="490"/>
    </location>
</feature>
<accession>A0A8H8S2G5</accession>
<dbReference type="EMBL" id="QGMJ01000005">
    <property type="protein sequence ID" value="TVY45851.1"/>
    <property type="molecule type" value="Genomic_DNA"/>
</dbReference>
<dbReference type="PANTHER" id="PTHR23028">
    <property type="entry name" value="ACETYLTRANSFERASE"/>
    <property type="match status" value="1"/>
</dbReference>
<feature type="transmembrane region" description="Helical" evidence="1">
    <location>
        <begin position="432"/>
        <end position="452"/>
    </location>
</feature>
<evidence type="ECO:0000259" key="2">
    <source>
        <dbReference type="Pfam" id="PF01757"/>
    </source>
</evidence>
<dbReference type="InterPro" id="IPR050879">
    <property type="entry name" value="Acyltransferase_3"/>
</dbReference>
<feature type="transmembrane region" description="Helical" evidence="1">
    <location>
        <begin position="186"/>
        <end position="206"/>
    </location>
</feature>
<gene>
    <name evidence="3" type="ORF">LSUB1_G000102</name>
</gene>
<evidence type="ECO:0000313" key="3">
    <source>
        <dbReference type="EMBL" id="TVY45851.1"/>
    </source>
</evidence>
<protein>
    <recommendedName>
        <fullName evidence="2">Acyltransferase 3 domain-containing protein</fullName>
    </recommendedName>
</protein>
<dbReference type="InterPro" id="IPR002656">
    <property type="entry name" value="Acyl_transf_3_dom"/>
</dbReference>
<reference evidence="3 4" key="1">
    <citation type="submission" date="2018-05" db="EMBL/GenBank/DDBJ databases">
        <title>Genome sequencing and assembly of the regulated plant pathogen Lachnellula willkommii and related sister species for the development of diagnostic species identification markers.</title>
        <authorList>
            <person name="Giroux E."/>
            <person name="Bilodeau G."/>
        </authorList>
    </citation>
    <scope>NUCLEOTIDE SEQUENCE [LARGE SCALE GENOMIC DNA]</scope>
    <source>
        <strain evidence="3 4">CBS 197.66</strain>
    </source>
</reference>
<feature type="transmembrane region" description="Helical" evidence="1">
    <location>
        <begin position="510"/>
        <end position="529"/>
    </location>
</feature>
<keyword evidence="4" id="KW-1185">Reference proteome</keyword>
<feature type="transmembrane region" description="Helical" evidence="1">
    <location>
        <begin position="236"/>
        <end position="260"/>
    </location>
</feature>
<evidence type="ECO:0000313" key="4">
    <source>
        <dbReference type="Proteomes" id="UP000462212"/>
    </source>
</evidence>
<feature type="transmembrane region" description="Helical" evidence="1">
    <location>
        <begin position="541"/>
        <end position="567"/>
    </location>
</feature>
<dbReference type="GO" id="GO:0016747">
    <property type="term" value="F:acyltransferase activity, transferring groups other than amino-acyl groups"/>
    <property type="evidence" value="ECO:0007669"/>
    <property type="project" value="InterPro"/>
</dbReference>
<dbReference type="Pfam" id="PF01757">
    <property type="entry name" value="Acyl_transf_3"/>
    <property type="match status" value="1"/>
</dbReference>